<evidence type="ECO:0000256" key="3">
    <source>
        <dbReference type="ARBA" id="ARBA00022525"/>
    </source>
</evidence>
<dbReference type="InterPro" id="IPR036819">
    <property type="entry name" value="Subtilisin_inhibitor-like_sf"/>
</dbReference>
<dbReference type="SUPFAM" id="SSF55399">
    <property type="entry name" value="Subtilisin inhibitor"/>
    <property type="match status" value="1"/>
</dbReference>
<keyword evidence="5" id="KW-0722">Serine protease inhibitor</keyword>
<comment type="subcellular location">
    <subcellularLocation>
        <location evidence="1">Secreted</location>
    </subcellularLocation>
</comment>
<evidence type="ECO:0000259" key="9">
    <source>
        <dbReference type="Pfam" id="PF00720"/>
    </source>
</evidence>
<keyword evidence="6" id="KW-1015">Disulfide bond</keyword>
<dbReference type="RefSeq" id="WP_185058386.1">
    <property type="nucleotide sequence ID" value="NZ_BAABJP010000001.1"/>
</dbReference>
<evidence type="ECO:0000313" key="11">
    <source>
        <dbReference type="Proteomes" id="UP001428817"/>
    </source>
</evidence>
<sequence length="127" mass="12778">MAAGAGAAALVAPLASADSASESAANELTVTVTGSPVPGQNGTHRLTCEPAGGNHPDPAGACRILAGMADPFAPVPANQMCTQIYGGPATAQVTGRWRGRPVDAAFRRTDGCQTSRWDNLAPVLPAQ</sequence>
<gene>
    <name evidence="10" type="ORF">GCM10023321_00690</name>
</gene>
<keyword evidence="3" id="KW-0964">Secreted</keyword>
<protein>
    <recommendedName>
        <fullName evidence="9">Subtilisin inhibitor domain-containing protein</fullName>
    </recommendedName>
</protein>
<name>A0ABP9PEH2_9PSEU</name>
<evidence type="ECO:0000256" key="5">
    <source>
        <dbReference type="ARBA" id="ARBA00022900"/>
    </source>
</evidence>
<feature type="chain" id="PRO_5046535549" description="Subtilisin inhibitor domain-containing protein" evidence="8">
    <location>
        <begin position="18"/>
        <end position="127"/>
    </location>
</feature>
<evidence type="ECO:0000256" key="6">
    <source>
        <dbReference type="ARBA" id="ARBA00023157"/>
    </source>
</evidence>
<comment type="similarity">
    <text evidence="2">Belongs to the protease inhibitor I16 (SSI) family.</text>
</comment>
<organism evidence="10 11">
    <name type="scientific">Pseudonocardia eucalypti</name>
    <dbReference type="NCBI Taxonomy" id="648755"/>
    <lineage>
        <taxon>Bacteria</taxon>
        <taxon>Bacillati</taxon>
        <taxon>Actinomycetota</taxon>
        <taxon>Actinomycetes</taxon>
        <taxon>Pseudonocardiales</taxon>
        <taxon>Pseudonocardiaceae</taxon>
        <taxon>Pseudonocardia</taxon>
    </lineage>
</organism>
<dbReference type="InterPro" id="IPR023549">
    <property type="entry name" value="Subtilisin_inhibitor"/>
</dbReference>
<dbReference type="EMBL" id="BAABJP010000001">
    <property type="protein sequence ID" value="GAA5144401.1"/>
    <property type="molecule type" value="Genomic_DNA"/>
</dbReference>
<dbReference type="Gene3D" id="3.30.350.10">
    <property type="entry name" value="Subtilisin inhibitor-like"/>
    <property type="match status" value="1"/>
</dbReference>
<evidence type="ECO:0000256" key="4">
    <source>
        <dbReference type="ARBA" id="ARBA00022690"/>
    </source>
</evidence>
<comment type="caution">
    <text evidence="10">The sequence shown here is derived from an EMBL/GenBank/DDBJ whole genome shotgun (WGS) entry which is preliminary data.</text>
</comment>
<keyword evidence="4" id="KW-0646">Protease inhibitor</keyword>
<evidence type="ECO:0000313" key="10">
    <source>
        <dbReference type="EMBL" id="GAA5144401.1"/>
    </source>
</evidence>
<keyword evidence="8" id="KW-0732">Signal</keyword>
<evidence type="ECO:0000256" key="7">
    <source>
        <dbReference type="SAM" id="MobiDB-lite"/>
    </source>
</evidence>
<feature type="signal peptide" evidence="8">
    <location>
        <begin position="1"/>
        <end position="17"/>
    </location>
</feature>
<feature type="domain" description="Subtilisin inhibitor" evidence="9">
    <location>
        <begin position="28"/>
        <end position="103"/>
    </location>
</feature>
<dbReference type="Proteomes" id="UP001428817">
    <property type="component" value="Unassembled WGS sequence"/>
</dbReference>
<evidence type="ECO:0000256" key="1">
    <source>
        <dbReference type="ARBA" id="ARBA00004613"/>
    </source>
</evidence>
<keyword evidence="11" id="KW-1185">Reference proteome</keyword>
<evidence type="ECO:0000256" key="2">
    <source>
        <dbReference type="ARBA" id="ARBA00010472"/>
    </source>
</evidence>
<proteinExistence type="inferred from homology"/>
<dbReference type="Pfam" id="PF00720">
    <property type="entry name" value="SSI"/>
    <property type="match status" value="1"/>
</dbReference>
<evidence type="ECO:0000256" key="8">
    <source>
        <dbReference type="SAM" id="SignalP"/>
    </source>
</evidence>
<feature type="region of interest" description="Disordered" evidence="7">
    <location>
        <begin position="22"/>
        <end position="53"/>
    </location>
</feature>
<feature type="compositionally biased region" description="Polar residues" evidence="7">
    <location>
        <begin position="26"/>
        <end position="44"/>
    </location>
</feature>
<accession>A0ABP9PEH2</accession>
<reference evidence="11" key="1">
    <citation type="journal article" date="2019" name="Int. J. Syst. Evol. Microbiol.">
        <title>The Global Catalogue of Microorganisms (GCM) 10K type strain sequencing project: providing services to taxonomists for standard genome sequencing and annotation.</title>
        <authorList>
            <consortium name="The Broad Institute Genomics Platform"/>
            <consortium name="The Broad Institute Genome Sequencing Center for Infectious Disease"/>
            <person name="Wu L."/>
            <person name="Ma J."/>
        </authorList>
    </citation>
    <scope>NUCLEOTIDE SEQUENCE [LARGE SCALE GENOMIC DNA]</scope>
    <source>
        <strain evidence="11">JCM 18303</strain>
    </source>
</reference>